<name>A0A2M9CJU4_9MICO</name>
<proteinExistence type="predicted"/>
<dbReference type="RefSeq" id="WP_100364390.1">
    <property type="nucleotide sequence ID" value="NZ_PGFF01000001.1"/>
</dbReference>
<reference evidence="2 3" key="1">
    <citation type="submission" date="2017-11" db="EMBL/GenBank/DDBJ databases">
        <title>Genomic Encyclopedia of Archaeal and Bacterial Type Strains, Phase II (KMG-II): From Individual Species to Whole Genera.</title>
        <authorList>
            <person name="Goeker M."/>
        </authorList>
    </citation>
    <scope>NUCLEOTIDE SEQUENCE [LARGE SCALE GENOMIC DNA]</scope>
    <source>
        <strain evidence="2 3">DSM 27393</strain>
    </source>
</reference>
<dbReference type="EMBL" id="PGFF01000001">
    <property type="protein sequence ID" value="PJJ72169.1"/>
    <property type="molecule type" value="Genomic_DNA"/>
</dbReference>
<dbReference type="Proteomes" id="UP000228758">
    <property type="component" value="Unassembled WGS sequence"/>
</dbReference>
<gene>
    <name evidence="2" type="ORF">CLV46_1733</name>
</gene>
<comment type="caution">
    <text evidence="2">The sequence shown here is derived from an EMBL/GenBank/DDBJ whole genome shotgun (WGS) entry which is preliminary data.</text>
</comment>
<sequence>MASDERPALRSGAGRNEIELYIDLLRDELQGTLHDIGQRLDVRWHALRVAGSFRRDYRKAPGAFAALAGVLGAVAVWMTAATVIDRRKNRG</sequence>
<organism evidence="2 3">
    <name type="scientific">Diaminobutyricimonas aerilata</name>
    <dbReference type="NCBI Taxonomy" id="1162967"/>
    <lineage>
        <taxon>Bacteria</taxon>
        <taxon>Bacillati</taxon>
        <taxon>Actinomycetota</taxon>
        <taxon>Actinomycetes</taxon>
        <taxon>Micrococcales</taxon>
        <taxon>Microbacteriaceae</taxon>
        <taxon>Diaminobutyricimonas</taxon>
    </lineage>
</organism>
<evidence type="ECO:0008006" key="4">
    <source>
        <dbReference type="Google" id="ProtNLM"/>
    </source>
</evidence>
<keyword evidence="1" id="KW-0472">Membrane</keyword>
<evidence type="ECO:0000313" key="2">
    <source>
        <dbReference type="EMBL" id="PJJ72169.1"/>
    </source>
</evidence>
<feature type="transmembrane region" description="Helical" evidence="1">
    <location>
        <begin position="63"/>
        <end position="84"/>
    </location>
</feature>
<evidence type="ECO:0000256" key="1">
    <source>
        <dbReference type="SAM" id="Phobius"/>
    </source>
</evidence>
<accession>A0A2M9CJU4</accession>
<protein>
    <recommendedName>
        <fullName evidence="4">DUF3618 domain-containing protein</fullName>
    </recommendedName>
</protein>
<keyword evidence="3" id="KW-1185">Reference proteome</keyword>
<keyword evidence="1" id="KW-0812">Transmembrane</keyword>
<evidence type="ECO:0000313" key="3">
    <source>
        <dbReference type="Proteomes" id="UP000228758"/>
    </source>
</evidence>
<dbReference type="AlphaFoldDB" id="A0A2M9CJU4"/>
<keyword evidence="1" id="KW-1133">Transmembrane helix</keyword>